<comment type="caution">
    <text evidence="1">The sequence shown here is derived from an EMBL/GenBank/DDBJ whole genome shotgun (WGS) entry which is preliminary data.</text>
</comment>
<protein>
    <submittedName>
        <fullName evidence="1">Uncharacterized protein</fullName>
    </submittedName>
</protein>
<name>A0A4Y2BUD4_ARAVE</name>
<dbReference type="Proteomes" id="UP000499080">
    <property type="component" value="Unassembled WGS sequence"/>
</dbReference>
<reference evidence="1 2" key="1">
    <citation type="journal article" date="2019" name="Sci. Rep.">
        <title>Orb-weaving spider Araneus ventricosus genome elucidates the spidroin gene catalogue.</title>
        <authorList>
            <person name="Kono N."/>
            <person name="Nakamura H."/>
            <person name="Ohtoshi R."/>
            <person name="Moran D.A.P."/>
            <person name="Shinohara A."/>
            <person name="Yoshida Y."/>
            <person name="Fujiwara M."/>
            <person name="Mori M."/>
            <person name="Tomita M."/>
            <person name="Arakawa K."/>
        </authorList>
    </citation>
    <scope>NUCLEOTIDE SEQUENCE [LARGE SCALE GENOMIC DNA]</scope>
</reference>
<dbReference type="EMBL" id="BGPR01000109">
    <property type="protein sequence ID" value="GBL95197.1"/>
    <property type="molecule type" value="Genomic_DNA"/>
</dbReference>
<dbReference type="AlphaFoldDB" id="A0A4Y2BUD4"/>
<organism evidence="1 2">
    <name type="scientific">Araneus ventricosus</name>
    <name type="common">Orbweaver spider</name>
    <name type="synonym">Epeira ventricosa</name>
    <dbReference type="NCBI Taxonomy" id="182803"/>
    <lineage>
        <taxon>Eukaryota</taxon>
        <taxon>Metazoa</taxon>
        <taxon>Ecdysozoa</taxon>
        <taxon>Arthropoda</taxon>
        <taxon>Chelicerata</taxon>
        <taxon>Arachnida</taxon>
        <taxon>Araneae</taxon>
        <taxon>Araneomorphae</taxon>
        <taxon>Entelegynae</taxon>
        <taxon>Araneoidea</taxon>
        <taxon>Araneidae</taxon>
        <taxon>Araneus</taxon>
    </lineage>
</organism>
<evidence type="ECO:0000313" key="1">
    <source>
        <dbReference type="EMBL" id="GBL95197.1"/>
    </source>
</evidence>
<sequence length="104" mass="11883">MDGSLYNLSYIDDICHGLELCFGRIPPRTQLLETTGKLLCRTTCSRGCLGRPSVGSVAYTRPDGRKRRRKRRFFLQRYYGRIVIYELTGGVTHAHCVRPPSHLP</sequence>
<accession>A0A4Y2BUD4</accession>
<keyword evidence="2" id="KW-1185">Reference proteome</keyword>
<proteinExistence type="predicted"/>
<evidence type="ECO:0000313" key="2">
    <source>
        <dbReference type="Proteomes" id="UP000499080"/>
    </source>
</evidence>
<gene>
    <name evidence="1" type="ORF">AVEN_253527_1</name>
</gene>